<dbReference type="Gene3D" id="1.20.1050.10">
    <property type="match status" value="1"/>
</dbReference>
<dbReference type="Gene3D" id="3.40.30.10">
    <property type="entry name" value="Glutaredoxin"/>
    <property type="match status" value="1"/>
</dbReference>
<organism evidence="4 5">
    <name type="scientific">Paratrimastix pyriformis</name>
    <dbReference type="NCBI Taxonomy" id="342808"/>
    <lineage>
        <taxon>Eukaryota</taxon>
        <taxon>Metamonada</taxon>
        <taxon>Preaxostyla</taxon>
        <taxon>Paratrimastigidae</taxon>
        <taxon>Paratrimastix</taxon>
    </lineage>
</organism>
<dbReference type="SUPFAM" id="SSF52833">
    <property type="entry name" value="Thioredoxin-like"/>
    <property type="match status" value="1"/>
</dbReference>
<name>A0ABQ8UQQ1_9EUKA</name>
<evidence type="ECO:0000259" key="3">
    <source>
        <dbReference type="PROSITE" id="PS50405"/>
    </source>
</evidence>
<dbReference type="PROSITE" id="PS50405">
    <property type="entry name" value="GST_CTER"/>
    <property type="match status" value="1"/>
</dbReference>
<dbReference type="Proteomes" id="UP001141327">
    <property type="component" value="Unassembled WGS sequence"/>
</dbReference>
<dbReference type="InterPro" id="IPR040079">
    <property type="entry name" value="Glutathione_S-Trfase"/>
</dbReference>
<dbReference type="CDD" id="cd03039">
    <property type="entry name" value="GST_N_Sigma_like"/>
    <property type="match status" value="1"/>
</dbReference>
<sequence length="228" mass="26003">MESKIHAREAPEAEGEKRARSETDAPAPVRPHLIYFEGRGRAEPTRLLFEECGVEYTDERIPMEGWTEKKEQYPFGQLPILRVGQFEIPQSTAILRYAAKRFGHSLFPGNDEAQARADAMTEAAEDFLNNIVYKSISEKSSAADKEKIVKEELPKWLNYFKNQLGEHQFFVENTFSYADLAVYTVLHEIEAFHAGSLAPVAPLAQFKDRIAARPKIAAWLARRPTSFW</sequence>
<dbReference type="EMBL" id="JAPMOS010000007">
    <property type="protein sequence ID" value="KAJ4461488.1"/>
    <property type="molecule type" value="Genomic_DNA"/>
</dbReference>
<feature type="domain" description="GST C-terminal" evidence="3">
    <location>
        <begin position="110"/>
        <end position="227"/>
    </location>
</feature>
<reference evidence="4" key="1">
    <citation type="journal article" date="2022" name="bioRxiv">
        <title>Genomics of Preaxostyla Flagellates Illuminates Evolutionary Transitions and the Path Towards Mitochondrial Loss.</title>
        <authorList>
            <person name="Novak L.V.F."/>
            <person name="Treitli S.C."/>
            <person name="Pyrih J."/>
            <person name="Halakuc P."/>
            <person name="Pipaliya S.V."/>
            <person name="Vacek V."/>
            <person name="Brzon O."/>
            <person name="Soukal P."/>
            <person name="Eme L."/>
            <person name="Dacks J.B."/>
            <person name="Karnkowska A."/>
            <person name="Elias M."/>
            <person name="Hampl V."/>
        </authorList>
    </citation>
    <scope>NUCLEOTIDE SEQUENCE</scope>
    <source>
        <strain evidence="4">RCP-MX</strain>
    </source>
</reference>
<dbReference type="PROSITE" id="PS50404">
    <property type="entry name" value="GST_NTER"/>
    <property type="match status" value="1"/>
</dbReference>
<dbReference type="SUPFAM" id="SSF47616">
    <property type="entry name" value="GST C-terminal domain-like"/>
    <property type="match status" value="1"/>
</dbReference>
<evidence type="ECO:0000313" key="4">
    <source>
        <dbReference type="EMBL" id="KAJ4461488.1"/>
    </source>
</evidence>
<dbReference type="Pfam" id="PF14497">
    <property type="entry name" value="GST_C_3"/>
    <property type="match status" value="1"/>
</dbReference>
<dbReference type="SFLD" id="SFLDG00363">
    <property type="entry name" value="AMPS_(cytGST):_Alpha-__Mu-__Pi"/>
    <property type="match status" value="1"/>
</dbReference>
<dbReference type="InterPro" id="IPR036282">
    <property type="entry name" value="Glutathione-S-Trfase_C_sf"/>
</dbReference>
<feature type="domain" description="GST N-terminal" evidence="2">
    <location>
        <begin position="29"/>
        <end position="106"/>
    </location>
</feature>
<dbReference type="InterPro" id="IPR004046">
    <property type="entry name" value="GST_C"/>
</dbReference>
<dbReference type="Pfam" id="PF02798">
    <property type="entry name" value="GST_N"/>
    <property type="match status" value="1"/>
</dbReference>
<keyword evidence="5" id="KW-1185">Reference proteome</keyword>
<evidence type="ECO:0000259" key="2">
    <source>
        <dbReference type="PROSITE" id="PS50404"/>
    </source>
</evidence>
<gene>
    <name evidence="4" type="ORF">PAPYR_2069</name>
</gene>
<evidence type="ECO:0000313" key="5">
    <source>
        <dbReference type="Proteomes" id="UP001141327"/>
    </source>
</evidence>
<dbReference type="SFLD" id="SFLDS00019">
    <property type="entry name" value="Glutathione_Transferase_(cytos"/>
    <property type="match status" value="1"/>
</dbReference>
<dbReference type="InterPro" id="IPR036249">
    <property type="entry name" value="Thioredoxin-like_sf"/>
</dbReference>
<accession>A0ABQ8UQQ1</accession>
<dbReference type="PANTHER" id="PTHR11571">
    <property type="entry name" value="GLUTATHIONE S-TRANSFERASE"/>
    <property type="match status" value="1"/>
</dbReference>
<proteinExistence type="predicted"/>
<protein>
    <submittedName>
        <fullName evidence="4">Glutathione S-transferase 1</fullName>
    </submittedName>
</protein>
<dbReference type="InterPro" id="IPR050213">
    <property type="entry name" value="GST_superfamily"/>
</dbReference>
<dbReference type="InterPro" id="IPR010987">
    <property type="entry name" value="Glutathione-S-Trfase_C-like"/>
</dbReference>
<dbReference type="InterPro" id="IPR004045">
    <property type="entry name" value="Glutathione_S-Trfase_N"/>
</dbReference>
<feature type="compositionally biased region" description="Basic and acidic residues" evidence="1">
    <location>
        <begin position="1"/>
        <end position="23"/>
    </location>
</feature>
<dbReference type="SFLD" id="SFLDG01205">
    <property type="entry name" value="AMPS.1"/>
    <property type="match status" value="1"/>
</dbReference>
<evidence type="ECO:0000256" key="1">
    <source>
        <dbReference type="SAM" id="MobiDB-lite"/>
    </source>
</evidence>
<feature type="region of interest" description="Disordered" evidence="1">
    <location>
        <begin position="1"/>
        <end position="28"/>
    </location>
</feature>
<comment type="caution">
    <text evidence="4">The sequence shown here is derived from an EMBL/GenBank/DDBJ whole genome shotgun (WGS) entry which is preliminary data.</text>
</comment>